<comment type="caution">
    <text evidence="1">The sequence shown here is derived from an EMBL/GenBank/DDBJ whole genome shotgun (WGS) entry which is preliminary data.</text>
</comment>
<reference evidence="1" key="1">
    <citation type="submission" date="2021-05" db="EMBL/GenBank/DDBJ databases">
        <authorList>
            <person name="Pietrasiak N."/>
            <person name="Ward R."/>
            <person name="Stajich J.E."/>
            <person name="Kurbessoian T."/>
        </authorList>
    </citation>
    <scope>NUCLEOTIDE SEQUENCE</scope>
    <source>
        <strain evidence="1">HA4357-MV3</strain>
    </source>
</reference>
<dbReference type="InterPro" id="IPR029063">
    <property type="entry name" value="SAM-dependent_MTases_sf"/>
</dbReference>
<evidence type="ECO:0000313" key="2">
    <source>
        <dbReference type="Proteomes" id="UP000813215"/>
    </source>
</evidence>
<dbReference type="Proteomes" id="UP000813215">
    <property type="component" value="Unassembled WGS sequence"/>
</dbReference>
<organism evidence="1 2">
    <name type="scientific">Pelatocladus maniniholoensis HA4357-MV3</name>
    <dbReference type="NCBI Taxonomy" id="1117104"/>
    <lineage>
        <taxon>Bacteria</taxon>
        <taxon>Bacillati</taxon>
        <taxon>Cyanobacteriota</taxon>
        <taxon>Cyanophyceae</taxon>
        <taxon>Nostocales</taxon>
        <taxon>Nostocaceae</taxon>
        <taxon>Pelatocladus</taxon>
    </lineage>
</organism>
<reference evidence="1" key="2">
    <citation type="journal article" date="2022" name="Microbiol. Resour. Announc.">
        <title>Metagenome Sequencing to Explore Phylogenomics of Terrestrial Cyanobacteria.</title>
        <authorList>
            <person name="Ward R.D."/>
            <person name="Stajich J.E."/>
            <person name="Johansen J.R."/>
            <person name="Huntemann M."/>
            <person name="Clum A."/>
            <person name="Foster B."/>
            <person name="Foster B."/>
            <person name="Roux S."/>
            <person name="Palaniappan K."/>
            <person name="Varghese N."/>
            <person name="Mukherjee S."/>
            <person name="Reddy T.B.K."/>
            <person name="Daum C."/>
            <person name="Copeland A."/>
            <person name="Chen I.A."/>
            <person name="Ivanova N.N."/>
            <person name="Kyrpides N.C."/>
            <person name="Shapiro N."/>
            <person name="Eloe-Fadrosh E.A."/>
            <person name="Pietrasiak N."/>
        </authorList>
    </citation>
    <scope>NUCLEOTIDE SEQUENCE</scope>
    <source>
        <strain evidence="1">HA4357-MV3</strain>
    </source>
</reference>
<name>A0A9E3LUD9_9NOST</name>
<dbReference type="EMBL" id="JAHHHW010000099">
    <property type="protein sequence ID" value="MBW4433199.1"/>
    <property type="molecule type" value="Genomic_DNA"/>
</dbReference>
<accession>A0A9E3LUD9</accession>
<dbReference type="SUPFAM" id="SSF53335">
    <property type="entry name" value="S-adenosyl-L-methionine-dependent methyltransferases"/>
    <property type="match status" value="1"/>
</dbReference>
<dbReference type="Gene3D" id="3.40.50.150">
    <property type="entry name" value="Vaccinia Virus protein VP39"/>
    <property type="match status" value="1"/>
</dbReference>
<proteinExistence type="predicted"/>
<protein>
    <submittedName>
        <fullName evidence="1">Uncharacterized protein</fullName>
    </submittedName>
</protein>
<evidence type="ECO:0000313" key="1">
    <source>
        <dbReference type="EMBL" id="MBW4433199.1"/>
    </source>
</evidence>
<dbReference type="AlphaFoldDB" id="A0A9E3LUD9"/>
<gene>
    <name evidence="1" type="ORF">KME28_16105</name>
</gene>
<sequence>MNQNNSEILKIWDVFPSPRQVVDLLIKASNIQSHSLCLEPSAGFGDLAIAMRECGAIVEVIEPIVELQSLLTLEGFTVIGSDFISTANLLNRYHSIIQNPPFSQQISHIKKAYYCLSSGGRLVSLVSNTPWQYNSSFYKQFRHWLTTVNAQVEELPWGLFVNSKRYTKVECCLITINKL</sequence>